<sequence length="404" mass="45198">MSRAVRRSQSSRSHPQNLFSQTPSSSLIGSTFIFLMEETSVVIDLGGDWCRSGLGGRNHPTLAVPEVIGYQPYPENPGPSNPKTRKIVGFTNLPLLRQIPTEFLVQRREVTNWDAMEAVLKYSYDYLKLKAEDHPVLLTGFLVNSLNHRQKLMEIMMETFNVPSVHIGNHDELCLFGSGFLTGLVLHSGTGTTSITPVCNGKVKQLSTKVFEMAGIDVSLFLHKALYNKSMNLDSLSQRNDMDIVKEKLCYVSKHPNQKDSAVDSVSNLPAVIALPDGNIITLAKELRTSPDMFFWTSHGDFPNLDLSSEVIETIIKCDTEERAILFSHVILSGGNTLFSGFPERLLWELNNIRPHWFPAQVVSRPNRIFLSWVGGSILSCLSTFQSQYLTNKEYQEATQALGF</sequence>
<accession>A0A7N4NPB0</accession>
<dbReference type="Gene3D" id="3.90.640.10">
    <property type="entry name" value="Actin, Chain A, domain 4"/>
    <property type="match status" value="1"/>
</dbReference>
<evidence type="ECO:0000313" key="4">
    <source>
        <dbReference type="Proteomes" id="UP000007648"/>
    </source>
</evidence>
<reference evidence="3 4" key="1">
    <citation type="journal article" date="2011" name="Proc. Natl. Acad. Sci. U.S.A.">
        <title>Genetic diversity and population structure of the endangered marsupial Sarcophilus harrisii (Tasmanian devil).</title>
        <authorList>
            <person name="Miller W."/>
            <person name="Hayes V.M."/>
            <person name="Ratan A."/>
            <person name="Petersen D.C."/>
            <person name="Wittekindt N.E."/>
            <person name="Miller J."/>
            <person name="Walenz B."/>
            <person name="Knight J."/>
            <person name="Qi J."/>
            <person name="Zhao F."/>
            <person name="Wang Q."/>
            <person name="Bedoya-Reina O.C."/>
            <person name="Katiyar N."/>
            <person name="Tomsho L.P."/>
            <person name="Kasson L.M."/>
            <person name="Hardie R.A."/>
            <person name="Woodbridge P."/>
            <person name="Tindall E.A."/>
            <person name="Bertelsen M.F."/>
            <person name="Dixon D."/>
            <person name="Pyecroft S."/>
            <person name="Helgen K.M."/>
            <person name="Lesk A.M."/>
            <person name="Pringle T.H."/>
            <person name="Patterson N."/>
            <person name="Zhang Y."/>
            <person name="Kreiss A."/>
            <person name="Woods G.M."/>
            <person name="Jones M.E."/>
            <person name="Schuster S.C."/>
        </authorList>
    </citation>
    <scope>NUCLEOTIDE SEQUENCE [LARGE SCALE GENOMIC DNA]</scope>
</reference>
<dbReference type="Gene3D" id="3.30.420.40">
    <property type="match status" value="2"/>
</dbReference>
<evidence type="ECO:0000313" key="3">
    <source>
        <dbReference type="Ensembl" id="ENSSHAP00000026032.1"/>
    </source>
</evidence>
<keyword evidence="4" id="KW-1185">Reference proteome</keyword>
<dbReference type="RefSeq" id="XP_031818610.1">
    <property type="nucleotide sequence ID" value="XM_031962750.1"/>
</dbReference>
<dbReference type="PRINTS" id="PR00190">
    <property type="entry name" value="ACTIN"/>
</dbReference>
<reference evidence="3" key="3">
    <citation type="submission" date="2025-09" db="UniProtKB">
        <authorList>
            <consortium name="Ensembl"/>
        </authorList>
    </citation>
    <scope>IDENTIFICATION</scope>
</reference>
<dbReference type="SMART" id="SM00268">
    <property type="entry name" value="ACTIN"/>
    <property type="match status" value="1"/>
</dbReference>
<dbReference type="SUPFAM" id="SSF53067">
    <property type="entry name" value="Actin-like ATPase domain"/>
    <property type="match status" value="2"/>
</dbReference>
<protein>
    <submittedName>
        <fullName evidence="3">Uncharacterized protein</fullName>
    </submittedName>
</protein>
<evidence type="ECO:0000256" key="2">
    <source>
        <dbReference type="SAM" id="MobiDB-lite"/>
    </source>
</evidence>
<dbReference type="OrthoDB" id="9519058at2759"/>
<proteinExistence type="inferred from homology"/>
<dbReference type="InParanoid" id="A0A7N4NPB0"/>
<gene>
    <name evidence="3" type="primary">LOC105749929</name>
</gene>
<dbReference type="Pfam" id="PF00022">
    <property type="entry name" value="Actin"/>
    <property type="match status" value="1"/>
</dbReference>
<dbReference type="InterPro" id="IPR004000">
    <property type="entry name" value="Actin"/>
</dbReference>
<feature type="region of interest" description="Disordered" evidence="2">
    <location>
        <begin position="1"/>
        <end position="22"/>
    </location>
</feature>
<evidence type="ECO:0000256" key="1">
    <source>
        <dbReference type="RuleBase" id="RU000487"/>
    </source>
</evidence>
<dbReference type="PANTHER" id="PTHR11937">
    <property type="entry name" value="ACTIN"/>
    <property type="match status" value="1"/>
</dbReference>
<dbReference type="Ensembl" id="ENSSHAT00000036942.1">
    <property type="protein sequence ID" value="ENSSHAP00000026032.1"/>
    <property type="gene ID" value="ENSSHAG00000023449.1"/>
</dbReference>
<name>A0A7N4NPB0_SARHA</name>
<dbReference type="AlphaFoldDB" id="A0A7N4NPB0"/>
<organism evidence="3 4">
    <name type="scientific">Sarcophilus harrisii</name>
    <name type="common">Tasmanian devil</name>
    <name type="synonym">Sarcophilus laniarius</name>
    <dbReference type="NCBI Taxonomy" id="9305"/>
    <lineage>
        <taxon>Eukaryota</taxon>
        <taxon>Metazoa</taxon>
        <taxon>Chordata</taxon>
        <taxon>Craniata</taxon>
        <taxon>Vertebrata</taxon>
        <taxon>Euteleostomi</taxon>
        <taxon>Mammalia</taxon>
        <taxon>Metatheria</taxon>
        <taxon>Dasyuromorphia</taxon>
        <taxon>Dasyuridae</taxon>
        <taxon>Sarcophilus</taxon>
    </lineage>
</organism>
<reference evidence="3" key="2">
    <citation type="submission" date="2025-08" db="UniProtKB">
        <authorList>
            <consortium name="Ensembl"/>
        </authorList>
    </citation>
    <scope>IDENTIFICATION</scope>
</reference>
<dbReference type="Proteomes" id="UP000007648">
    <property type="component" value="Unassembled WGS sequence"/>
</dbReference>
<dbReference type="GeneID" id="105749929"/>
<dbReference type="InterPro" id="IPR043129">
    <property type="entry name" value="ATPase_NBD"/>
</dbReference>
<comment type="similarity">
    <text evidence="1">Belongs to the actin family.</text>
</comment>
<dbReference type="KEGG" id="shr:105749929"/>